<evidence type="ECO:0000313" key="1">
    <source>
        <dbReference type="EMBL" id="KAF8571665.1"/>
    </source>
</evidence>
<comment type="caution">
    <text evidence="1">The sequence shown here is derived from an EMBL/GenBank/DDBJ whole genome shotgun (WGS) entry which is preliminary data.</text>
</comment>
<proteinExistence type="predicted"/>
<sequence length="76" mass="9125">MIYTCSEKKTFRFLSKNDISGVPSLAPRQQSHVTRVDQQKLLKIPRRPHWNRTMDKDQLNLLEKEEMLTWRRSLAK</sequence>
<protein>
    <submittedName>
        <fullName evidence="1">Uncharacterized protein</fullName>
    </submittedName>
</protein>
<evidence type="ECO:0000313" key="2">
    <source>
        <dbReference type="Proteomes" id="UP000699462"/>
    </source>
</evidence>
<reference evidence="1 2" key="1">
    <citation type="submission" date="2019-07" db="EMBL/GenBank/DDBJ databases">
        <title>Annotation for the trematode Paragonimus westermani.</title>
        <authorList>
            <person name="Choi Y.-J."/>
        </authorList>
    </citation>
    <scope>NUCLEOTIDE SEQUENCE [LARGE SCALE GENOMIC DNA]</scope>
    <source>
        <strain evidence="1">180907_Pwestermani</strain>
    </source>
</reference>
<dbReference type="Proteomes" id="UP000699462">
    <property type="component" value="Unassembled WGS sequence"/>
</dbReference>
<organism evidence="1 2">
    <name type="scientific">Paragonimus westermani</name>
    <dbReference type="NCBI Taxonomy" id="34504"/>
    <lineage>
        <taxon>Eukaryota</taxon>
        <taxon>Metazoa</taxon>
        <taxon>Spiralia</taxon>
        <taxon>Lophotrochozoa</taxon>
        <taxon>Platyhelminthes</taxon>
        <taxon>Trematoda</taxon>
        <taxon>Digenea</taxon>
        <taxon>Plagiorchiida</taxon>
        <taxon>Troglotremata</taxon>
        <taxon>Troglotrematidae</taxon>
        <taxon>Paragonimus</taxon>
    </lineage>
</organism>
<name>A0A8T0DUP0_9TREM</name>
<gene>
    <name evidence="1" type="ORF">P879_05195</name>
</gene>
<dbReference type="AlphaFoldDB" id="A0A8T0DUP0"/>
<keyword evidence="2" id="KW-1185">Reference proteome</keyword>
<dbReference type="OrthoDB" id="61815at2759"/>
<accession>A0A8T0DUP0</accession>
<dbReference type="EMBL" id="JTDF01000385">
    <property type="protein sequence ID" value="KAF8571665.1"/>
    <property type="molecule type" value="Genomic_DNA"/>
</dbReference>